<sequence>MKNDLFQLKNVGQATYEDLKKLDIHSITALAKADPDELYTRLQRITQRKQNPCVWDVFAAIIHEARTGVKQPWWQWTKVRKKRQENGTFVV</sequence>
<accession>A9KFD8</accession>
<evidence type="ECO:0008006" key="3">
    <source>
        <dbReference type="Google" id="ProtNLM"/>
    </source>
</evidence>
<dbReference type="RefSeq" id="WP_011996782.1">
    <property type="nucleotide sequence ID" value="NC_009727.1"/>
</dbReference>
<proteinExistence type="predicted"/>
<dbReference type="Proteomes" id="UP000008555">
    <property type="component" value="Chromosome"/>
</dbReference>
<dbReference type="Gene3D" id="1.10.150.20">
    <property type="entry name" value="5' to 3' exonuclease, C-terminal subdomain"/>
    <property type="match status" value="1"/>
</dbReference>
<dbReference type="Pfam" id="PF11731">
    <property type="entry name" value="Cdd1"/>
    <property type="match status" value="1"/>
</dbReference>
<organism evidence="1 2">
    <name type="scientific">Coxiella burnetii (strain Dugway 5J108-111)</name>
    <dbReference type="NCBI Taxonomy" id="434922"/>
    <lineage>
        <taxon>Bacteria</taxon>
        <taxon>Pseudomonadati</taxon>
        <taxon>Pseudomonadota</taxon>
        <taxon>Gammaproteobacteria</taxon>
        <taxon>Legionellales</taxon>
        <taxon>Coxiellaceae</taxon>
        <taxon>Coxiella</taxon>
    </lineage>
</organism>
<evidence type="ECO:0000313" key="2">
    <source>
        <dbReference type="Proteomes" id="UP000008555"/>
    </source>
</evidence>
<dbReference type="KEGG" id="cbd:CBUD_0847"/>
<dbReference type="HOGENOM" id="CLU_160712_1_1_6"/>
<evidence type="ECO:0000313" key="1">
    <source>
        <dbReference type="EMBL" id="ABS78524.1"/>
    </source>
</evidence>
<reference evidence="1 2" key="1">
    <citation type="journal article" date="2009" name="Infect. Immun.">
        <title>Comparative genomics reveal extensive transposon-mediated genomic plasticity and diversity among potential effector proteins within the genus Coxiella.</title>
        <authorList>
            <person name="Beare P.A."/>
            <person name="Unsworth N."/>
            <person name="Andoh M."/>
            <person name="Voth D.E."/>
            <person name="Omsland A."/>
            <person name="Gilk S.D."/>
            <person name="Williams K.P."/>
            <person name="Sobral B.W."/>
            <person name="Kupko J.J.III."/>
            <person name="Porcella S.F."/>
            <person name="Samuel J.E."/>
            <person name="Heinzen R.A."/>
        </authorList>
    </citation>
    <scope>NUCLEOTIDE SEQUENCE [LARGE SCALE GENOMIC DNA]</scope>
    <source>
        <strain evidence="1 2">Dugway 5J108-111</strain>
    </source>
</reference>
<dbReference type="EMBL" id="CP000733">
    <property type="protein sequence ID" value="ABS78524.1"/>
    <property type="molecule type" value="Genomic_DNA"/>
</dbReference>
<dbReference type="AlphaFoldDB" id="A9KFD8"/>
<gene>
    <name evidence="1" type="ordered locus">CBUD_0847</name>
</gene>
<protein>
    <recommendedName>
        <fullName evidence="3">Mitomycin resistance protein mcrB</fullName>
    </recommendedName>
</protein>
<dbReference type="InterPro" id="IPR021725">
    <property type="entry name" value="Cdd1"/>
</dbReference>
<name>A9KFD8_COXBN</name>